<dbReference type="PROSITE" id="PS50106">
    <property type="entry name" value="PDZ"/>
    <property type="match status" value="1"/>
</dbReference>
<dbReference type="Gene3D" id="2.30.42.10">
    <property type="match status" value="1"/>
</dbReference>
<comment type="caution">
    <text evidence="6">The sequence shown here is derived from an EMBL/GenBank/DDBJ whole genome shotgun (WGS) entry which is preliminary data.</text>
</comment>
<dbReference type="InterPro" id="IPR001940">
    <property type="entry name" value="Peptidase_S1C"/>
</dbReference>
<keyword evidence="1" id="KW-0645">Protease</keyword>
<feature type="region of interest" description="Disordered" evidence="3">
    <location>
        <begin position="41"/>
        <end position="68"/>
    </location>
</feature>
<dbReference type="AlphaFoldDB" id="A0A372JAE4"/>
<feature type="compositionally biased region" description="Low complexity" evidence="3">
    <location>
        <begin position="50"/>
        <end position="68"/>
    </location>
</feature>
<dbReference type="InterPro" id="IPR001478">
    <property type="entry name" value="PDZ"/>
</dbReference>
<dbReference type="Gene3D" id="2.40.10.120">
    <property type="match status" value="1"/>
</dbReference>
<keyword evidence="4" id="KW-0732">Signal</keyword>
<dbReference type="InterPro" id="IPR009003">
    <property type="entry name" value="Peptidase_S1_PA"/>
</dbReference>
<protein>
    <submittedName>
        <fullName evidence="6">PDZ domain-containing protein</fullName>
    </submittedName>
</protein>
<gene>
    <name evidence="6" type="ORF">DZF91_36285</name>
</gene>
<keyword evidence="7" id="KW-1185">Reference proteome</keyword>
<evidence type="ECO:0000313" key="6">
    <source>
        <dbReference type="EMBL" id="RFU36784.1"/>
    </source>
</evidence>
<dbReference type="GO" id="GO:0004252">
    <property type="term" value="F:serine-type endopeptidase activity"/>
    <property type="evidence" value="ECO:0007669"/>
    <property type="project" value="InterPro"/>
</dbReference>
<dbReference type="SUPFAM" id="SSF50494">
    <property type="entry name" value="Trypsin-like serine proteases"/>
    <property type="match status" value="1"/>
</dbReference>
<dbReference type="PROSITE" id="PS51257">
    <property type="entry name" value="PROKAR_LIPOPROTEIN"/>
    <property type="match status" value="1"/>
</dbReference>
<sequence>MEINGRGRSAGRPAVGVLAAAVVLALAACGGAGNDIGSGGGARENGRGGNEAAAATSEATASPAATSASDLEAQYEKAVQTVLPSVVQITTDAGEGSGVVYDTEGDVVTNAHVVAGAHKIQVTSAGGGRPLDARPVGQFAPDDIAVVKVNGGGTLRPARFGDSTKLRIGQMVLAMGNPLGLSGSVTQGIVSQLNREVSTRREGAFPGATIGDAIQTSAAINPGNSGGALVTLNGEVIGIPTAAASDPQMGGAAVGIGFATPSGTVQRIAPQLIKDGKVTNSGRAALGVVVRTIIDPNSLRQTAVGVVSVTRGSGAEKAGIVAGDLILAVNGSPTPSQPDLAAILAKLKPGDKAKVEVQKADGSKKTVEVVLGQLPGS</sequence>
<evidence type="ECO:0000256" key="4">
    <source>
        <dbReference type="SAM" id="SignalP"/>
    </source>
</evidence>
<dbReference type="Pfam" id="PF13180">
    <property type="entry name" value="PDZ_2"/>
    <property type="match status" value="1"/>
</dbReference>
<dbReference type="RefSeq" id="WP_117361548.1">
    <property type="nucleotide sequence ID" value="NZ_QURH01001033.1"/>
</dbReference>
<evidence type="ECO:0000259" key="5">
    <source>
        <dbReference type="PROSITE" id="PS50106"/>
    </source>
</evidence>
<dbReference type="Pfam" id="PF13365">
    <property type="entry name" value="Trypsin_2"/>
    <property type="match status" value="1"/>
</dbReference>
<reference evidence="6 7" key="1">
    <citation type="submission" date="2018-08" db="EMBL/GenBank/DDBJ databases">
        <title>Actinomadura jelena sp. nov., a novel Actinomycete isolated from soil in Chad.</title>
        <authorList>
            <person name="Shi L."/>
        </authorList>
    </citation>
    <scope>NUCLEOTIDE SEQUENCE [LARGE SCALE GENOMIC DNA]</scope>
    <source>
        <strain evidence="6 7">NEAU-G17</strain>
    </source>
</reference>
<dbReference type="InterPro" id="IPR036034">
    <property type="entry name" value="PDZ_sf"/>
</dbReference>
<evidence type="ECO:0000256" key="3">
    <source>
        <dbReference type="SAM" id="MobiDB-lite"/>
    </source>
</evidence>
<feature type="signal peptide" evidence="4">
    <location>
        <begin position="1"/>
        <end position="27"/>
    </location>
</feature>
<feature type="chain" id="PRO_5017035676" evidence="4">
    <location>
        <begin position="28"/>
        <end position="377"/>
    </location>
</feature>
<feature type="domain" description="PDZ" evidence="5">
    <location>
        <begin position="272"/>
        <end position="361"/>
    </location>
</feature>
<organism evidence="6 7">
    <name type="scientific">Actinomadura logoneensis</name>
    <dbReference type="NCBI Taxonomy" id="2293572"/>
    <lineage>
        <taxon>Bacteria</taxon>
        <taxon>Bacillati</taxon>
        <taxon>Actinomycetota</taxon>
        <taxon>Actinomycetes</taxon>
        <taxon>Streptosporangiales</taxon>
        <taxon>Thermomonosporaceae</taxon>
        <taxon>Actinomadura</taxon>
    </lineage>
</organism>
<keyword evidence="2" id="KW-0378">Hydrolase</keyword>
<dbReference type="PANTHER" id="PTHR43343:SF3">
    <property type="entry name" value="PROTEASE DO-LIKE 8, CHLOROPLASTIC"/>
    <property type="match status" value="1"/>
</dbReference>
<dbReference type="SMART" id="SM00228">
    <property type="entry name" value="PDZ"/>
    <property type="match status" value="1"/>
</dbReference>
<proteinExistence type="predicted"/>
<dbReference type="SUPFAM" id="SSF50156">
    <property type="entry name" value="PDZ domain-like"/>
    <property type="match status" value="1"/>
</dbReference>
<dbReference type="PRINTS" id="PR00834">
    <property type="entry name" value="PROTEASES2C"/>
</dbReference>
<accession>A0A372JAE4</accession>
<dbReference type="OrthoDB" id="73775at2"/>
<evidence type="ECO:0000256" key="2">
    <source>
        <dbReference type="ARBA" id="ARBA00022801"/>
    </source>
</evidence>
<evidence type="ECO:0000313" key="7">
    <source>
        <dbReference type="Proteomes" id="UP000261811"/>
    </source>
</evidence>
<dbReference type="Proteomes" id="UP000261811">
    <property type="component" value="Unassembled WGS sequence"/>
</dbReference>
<name>A0A372JAE4_9ACTN</name>
<dbReference type="EMBL" id="QURH01001033">
    <property type="protein sequence ID" value="RFU36784.1"/>
    <property type="molecule type" value="Genomic_DNA"/>
</dbReference>
<evidence type="ECO:0000256" key="1">
    <source>
        <dbReference type="ARBA" id="ARBA00022670"/>
    </source>
</evidence>
<dbReference type="InterPro" id="IPR051201">
    <property type="entry name" value="Chloro_Bact_Ser_Proteases"/>
</dbReference>
<dbReference type="PANTHER" id="PTHR43343">
    <property type="entry name" value="PEPTIDASE S12"/>
    <property type="match status" value="1"/>
</dbReference>
<dbReference type="GO" id="GO:0006508">
    <property type="term" value="P:proteolysis"/>
    <property type="evidence" value="ECO:0007669"/>
    <property type="project" value="UniProtKB-KW"/>
</dbReference>